<dbReference type="InterPro" id="IPR014721">
    <property type="entry name" value="Ribsml_uS5_D2-typ_fold_subgr"/>
</dbReference>
<proteinExistence type="inferred from homology"/>
<name>A0ABT6SUM3_9ACTN</name>
<dbReference type="SMART" id="SM00387">
    <property type="entry name" value="HATPase_c"/>
    <property type="match status" value="1"/>
</dbReference>
<dbReference type="InterPro" id="IPR018522">
    <property type="entry name" value="TopoIIA_CS"/>
</dbReference>
<dbReference type="Proteomes" id="UP001237105">
    <property type="component" value="Unassembled WGS sequence"/>
</dbReference>
<accession>A0ABT6SUM3</accession>
<gene>
    <name evidence="13" type="ORF">QIT00_09490</name>
</gene>
<dbReference type="InterPro" id="IPR013760">
    <property type="entry name" value="Topo_IIA-like_dom_sf"/>
</dbReference>
<dbReference type="PROSITE" id="PS00177">
    <property type="entry name" value="TOPOISOMERASE_II"/>
    <property type="match status" value="1"/>
</dbReference>
<evidence type="ECO:0000256" key="6">
    <source>
        <dbReference type="ARBA" id="ARBA00022741"/>
    </source>
</evidence>
<dbReference type="Gene3D" id="3.40.50.670">
    <property type="match status" value="1"/>
</dbReference>
<dbReference type="InterPro" id="IPR003594">
    <property type="entry name" value="HATPase_dom"/>
</dbReference>
<dbReference type="InterPro" id="IPR013506">
    <property type="entry name" value="Topo_IIA_bsu_dom2"/>
</dbReference>
<evidence type="ECO:0000256" key="11">
    <source>
        <dbReference type="ARBA" id="ARBA00023235"/>
    </source>
</evidence>
<dbReference type="Pfam" id="PF01751">
    <property type="entry name" value="Toprim"/>
    <property type="match status" value="1"/>
</dbReference>
<evidence type="ECO:0000256" key="2">
    <source>
        <dbReference type="ARBA" id="ARBA00001946"/>
    </source>
</evidence>
<dbReference type="Pfam" id="PF00986">
    <property type="entry name" value="DNA_gyraseB_C"/>
    <property type="match status" value="1"/>
</dbReference>
<dbReference type="SUPFAM" id="SSF55874">
    <property type="entry name" value="ATPase domain of HSP90 chaperone/DNA topoisomerase II/histidine kinase"/>
    <property type="match status" value="1"/>
</dbReference>
<dbReference type="CDD" id="cd00822">
    <property type="entry name" value="TopoII_Trans_DNA_gyrase"/>
    <property type="match status" value="1"/>
</dbReference>
<comment type="similarity">
    <text evidence="3">Belongs to the type II topoisomerase GyrB family.</text>
</comment>
<dbReference type="PANTHER" id="PTHR45866">
    <property type="entry name" value="DNA GYRASE/TOPOISOMERASE SUBUNIT B"/>
    <property type="match status" value="1"/>
</dbReference>
<dbReference type="InterPro" id="IPR036890">
    <property type="entry name" value="HATPase_C_sf"/>
</dbReference>
<evidence type="ECO:0000256" key="9">
    <source>
        <dbReference type="ARBA" id="ARBA00023029"/>
    </source>
</evidence>
<evidence type="ECO:0000256" key="5">
    <source>
        <dbReference type="ARBA" id="ARBA00022723"/>
    </source>
</evidence>
<keyword evidence="7" id="KW-0067">ATP-binding</keyword>
<evidence type="ECO:0000256" key="7">
    <source>
        <dbReference type="ARBA" id="ARBA00022840"/>
    </source>
</evidence>
<evidence type="ECO:0000256" key="4">
    <source>
        <dbReference type="ARBA" id="ARBA00012895"/>
    </source>
</evidence>
<dbReference type="InterPro" id="IPR002288">
    <property type="entry name" value="DNA_gyrase_B_C"/>
</dbReference>
<dbReference type="InterPro" id="IPR020568">
    <property type="entry name" value="Ribosomal_Su5_D2-typ_SF"/>
</dbReference>
<evidence type="ECO:0000256" key="1">
    <source>
        <dbReference type="ARBA" id="ARBA00000185"/>
    </source>
</evidence>
<dbReference type="CDD" id="cd16928">
    <property type="entry name" value="HATPase_GyrB-like"/>
    <property type="match status" value="1"/>
</dbReference>
<comment type="caution">
    <text evidence="13">The sequence shown here is derived from an EMBL/GenBank/DDBJ whole genome shotgun (WGS) entry which is preliminary data.</text>
</comment>
<keyword evidence="11 13" id="KW-0413">Isomerase</keyword>
<comment type="cofactor">
    <cofactor evidence="2">
        <name>Mg(2+)</name>
        <dbReference type="ChEBI" id="CHEBI:18420"/>
    </cofactor>
</comment>
<organism evidence="13 14">
    <name type="scientific">Streptomyces luteolus</name>
    <dbReference type="NCBI Taxonomy" id="3043615"/>
    <lineage>
        <taxon>Bacteria</taxon>
        <taxon>Bacillati</taxon>
        <taxon>Actinomycetota</taxon>
        <taxon>Actinomycetes</taxon>
        <taxon>Kitasatosporales</taxon>
        <taxon>Streptomycetaceae</taxon>
        <taxon>Streptomyces</taxon>
    </lineage>
</organism>
<evidence type="ECO:0000313" key="14">
    <source>
        <dbReference type="Proteomes" id="UP001237105"/>
    </source>
</evidence>
<keyword evidence="14" id="KW-1185">Reference proteome</keyword>
<dbReference type="SMART" id="SM00433">
    <property type="entry name" value="TOP2c"/>
    <property type="match status" value="1"/>
</dbReference>
<evidence type="ECO:0000256" key="3">
    <source>
        <dbReference type="ARBA" id="ARBA00010708"/>
    </source>
</evidence>
<dbReference type="InterPro" id="IPR013759">
    <property type="entry name" value="Topo_IIA_B_C"/>
</dbReference>
<dbReference type="GO" id="GO:0003918">
    <property type="term" value="F:DNA topoisomerase type II (double strand cut, ATP-hydrolyzing) activity"/>
    <property type="evidence" value="ECO:0007669"/>
    <property type="project" value="UniProtKB-EC"/>
</dbReference>
<dbReference type="InterPro" id="IPR006171">
    <property type="entry name" value="TOPRIM_dom"/>
</dbReference>
<evidence type="ECO:0000256" key="8">
    <source>
        <dbReference type="ARBA" id="ARBA00022842"/>
    </source>
</evidence>
<keyword evidence="5" id="KW-0479">Metal-binding</keyword>
<dbReference type="PROSITE" id="PS50880">
    <property type="entry name" value="TOPRIM"/>
    <property type="match status" value="1"/>
</dbReference>
<dbReference type="PANTHER" id="PTHR45866:SF1">
    <property type="entry name" value="DNA GYRASE SUBUNIT B, MITOCHONDRIAL"/>
    <property type="match status" value="1"/>
</dbReference>
<dbReference type="EMBL" id="JASCIS010000007">
    <property type="protein sequence ID" value="MDI3418793.1"/>
    <property type="molecule type" value="Genomic_DNA"/>
</dbReference>
<dbReference type="RefSeq" id="WP_282534699.1">
    <property type="nucleotide sequence ID" value="NZ_JASCIS010000007.1"/>
</dbReference>
<dbReference type="NCBIfam" id="NF004189">
    <property type="entry name" value="PRK05644.1"/>
    <property type="match status" value="1"/>
</dbReference>
<dbReference type="Gene3D" id="3.30.565.10">
    <property type="entry name" value="Histidine kinase-like ATPase, C-terminal domain"/>
    <property type="match status" value="1"/>
</dbReference>
<feature type="domain" description="Toprim" evidence="12">
    <location>
        <begin position="478"/>
        <end position="592"/>
    </location>
</feature>
<dbReference type="InterPro" id="IPR000565">
    <property type="entry name" value="Topo_IIA_B"/>
</dbReference>
<keyword evidence="9" id="KW-0799">Topoisomerase</keyword>
<protein>
    <recommendedName>
        <fullName evidence="4">DNA topoisomerase (ATP-hydrolyzing)</fullName>
        <ecNumber evidence="4">5.6.2.2</ecNumber>
    </recommendedName>
</protein>
<dbReference type="PRINTS" id="PR00418">
    <property type="entry name" value="TPI2FAMILY"/>
</dbReference>
<sequence length="705" mass="76839">MTAETSVSSTELLSGADRDGSNYTARHLLVLEGLEAVRKRPGMYIGSTDSRGLMHCLWEIIDNSVDEALGGHCDHIDVTLHADGSVEVRDNGRGIPVDVEPKTGISGVEVVMTKLHAGGKFGGGSYAASGGLHGVGASVVNALSARLDVEVDRSTVHSISFRRGVPGSFKGEGPDAEFTPGSGLTKGKRVPKGRTGTRVRYWSDAQIFLKDAKLSLENLHQRARQTAFLVPGLTIVVSDERDLDGIGKSEETFRFDGGISEFCEFLATDKPICDVVRLSGQGTFKETVPVLDDRGHMTPTEVTRELGVDIALRWGTGYDTTIKSFVNIIATPKGGTHVTGFERSVTKTVNEVLRTQKLLRVAEDDIVKDDALEGLTAVVTVRLAEPQFEGQTKEVLGTSAANRIVANVVAKELKTFLASTKRDAKAQARAVLEKTVAAARTRIAARQHKEAQRRKTALESSTLPAKLADCRSDDVDRSELFIVEGDSALGTAKLARNSEFQALLPIRGKILNVQKASVSDMLKNAECGAIIQVIGAGSGRTFDIDAARYGKIILLVDADVDGAHIRVLLLTLLQRYMRPMVEAGRVFAAVPPLHRIELVQPKKGQDKYVYTYSDNELRSTLLEFERKGVRYKDSIQRYKGLGEMDADQLAETTMDPRYRTLRRINISDLESSEKVFDLLMGNEVAPRKEFITSSAATLDRSRIDA</sequence>
<dbReference type="PRINTS" id="PR01159">
    <property type="entry name" value="DNAGYRASEB"/>
</dbReference>
<reference evidence="13 14" key="1">
    <citation type="submission" date="2023-05" db="EMBL/GenBank/DDBJ databases">
        <title>Draft genome sequence of Streptomyces sp. B-S-A12 isolated from a cave soil in Thailand.</title>
        <authorList>
            <person name="Chamroensaksri N."/>
            <person name="Muangham S."/>
        </authorList>
    </citation>
    <scope>NUCLEOTIDE SEQUENCE [LARGE SCALE GENOMIC DNA]</scope>
    <source>
        <strain evidence="13 14">B-S-A12</strain>
    </source>
</reference>
<keyword evidence="6" id="KW-0547">Nucleotide-binding</keyword>
<dbReference type="SUPFAM" id="SSF54211">
    <property type="entry name" value="Ribosomal protein S5 domain 2-like"/>
    <property type="match status" value="1"/>
</dbReference>
<dbReference type="Pfam" id="PF02518">
    <property type="entry name" value="HATPase_c"/>
    <property type="match status" value="1"/>
</dbReference>
<dbReference type="Gene3D" id="3.30.230.10">
    <property type="match status" value="1"/>
</dbReference>
<evidence type="ECO:0000256" key="10">
    <source>
        <dbReference type="ARBA" id="ARBA00023125"/>
    </source>
</evidence>
<evidence type="ECO:0000313" key="13">
    <source>
        <dbReference type="EMBL" id="MDI3418793.1"/>
    </source>
</evidence>
<dbReference type="EC" id="5.6.2.2" evidence="4"/>
<keyword evidence="10" id="KW-0238">DNA-binding</keyword>
<dbReference type="Pfam" id="PF00204">
    <property type="entry name" value="DNA_gyraseB"/>
    <property type="match status" value="1"/>
</dbReference>
<evidence type="ECO:0000259" key="12">
    <source>
        <dbReference type="PROSITE" id="PS50880"/>
    </source>
</evidence>
<dbReference type="SUPFAM" id="SSF56719">
    <property type="entry name" value="Type II DNA topoisomerase"/>
    <property type="match status" value="1"/>
</dbReference>
<keyword evidence="8" id="KW-0460">Magnesium</keyword>
<comment type="catalytic activity">
    <reaction evidence="1">
        <text>ATP-dependent breakage, passage and rejoining of double-stranded DNA.</text>
        <dbReference type="EC" id="5.6.2.2"/>
    </reaction>
</comment>
<dbReference type="InterPro" id="IPR001241">
    <property type="entry name" value="Topo_IIA"/>
</dbReference>